<protein>
    <submittedName>
        <fullName evidence="5">Gastricsin-like</fullName>
    </submittedName>
</protein>
<dbReference type="Proteomes" id="UP000695026">
    <property type="component" value="Unplaced"/>
</dbReference>
<feature type="domain" description="Peptidase A1" evidence="3">
    <location>
        <begin position="1"/>
        <end position="224"/>
    </location>
</feature>
<keyword evidence="2" id="KW-0812">Transmembrane</keyword>
<evidence type="ECO:0000256" key="1">
    <source>
        <dbReference type="ARBA" id="ARBA00007447"/>
    </source>
</evidence>
<dbReference type="OrthoDB" id="771136at2759"/>
<proteinExistence type="inferred from homology"/>
<dbReference type="GO" id="GO:0004190">
    <property type="term" value="F:aspartic-type endopeptidase activity"/>
    <property type="evidence" value="ECO:0007669"/>
    <property type="project" value="InterPro"/>
</dbReference>
<name>A0A9F5IX54_PYTBI</name>
<organism evidence="4 5">
    <name type="scientific">Python bivittatus</name>
    <name type="common">Burmese python</name>
    <name type="synonym">Python molurus bivittatus</name>
    <dbReference type="NCBI Taxonomy" id="176946"/>
    <lineage>
        <taxon>Eukaryota</taxon>
        <taxon>Metazoa</taxon>
        <taxon>Chordata</taxon>
        <taxon>Craniata</taxon>
        <taxon>Vertebrata</taxon>
        <taxon>Euteleostomi</taxon>
        <taxon>Lepidosauria</taxon>
        <taxon>Squamata</taxon>
        <taxon>Bifurcata</taxon>
        <taxon>Unidentata</taxon>
        <taxon>Episquamata</taxon>
        <taxon>Toxicofera</taxon>
        <taxon>Serpentes</taxon>
        <taxon>Henophidia</taxon>
        <taxon>Pythonidae</taxon>
        <taxon>Python</taxon>
    </lineage>
</organism>
<dbReference type="PROSITE" id="PS51767">
    <property type="entry name" value="PEPTIDASE_A1"/>
    <property type="match status" value="1"/>
</dbReference>
<comment type="similarity">
    <text evidence="1">Belongs to the peptidase A1 family.</text>
</comment>
<dbReference type="InterPro" id="IPR033121">
    <property type="entry name" value="PEPTIDASE_A1"/>
</dbReference>
<keyword evidence="2" id="KW-0472">Membrane</keyword>
<dbReference type="SUPFAM" id="SSF50630">
    <property type="entry name" value="Acid proteases"/>
    <property type="match status" value="1"/>
</dbReference>
<dbReference type="PANTHER" id="PTHR47966:SF70">
    <property type="entry name" value="PEPTIDASE A1 DOMAIN-CONTAINING PROTEIN"/>
    <property type="match status" value="1"/>
</dbReference>
<dbReference type="AlphaFoldDB" id="A0A9F5IX54"/>
<feature type="transmembrane region" description="Helical" evidence="2">
    <location>
        <begin position="70"/>
        <end position="90"/>
    </location>
</feature>
<dbReference type="KEGG" id="pbi:103055509"/>
<evidence type="ECO:0000313" key="4">
    <source>
        <dbReference type="Proteomes" id="UP000695026"/>
    </source>
</evidence>
<dbReference type="PRINTS" id="PR00792">
    <property type="entry name" value="PEPSIN"/>
</dbReference>
<dbReference type="Gene3D" id="2.40.70.10">
    <property type="entry name" value="Acid Proteases"/>
    <property type="match status" value="2"/>
</dbReference>
<dbReference type="GO" id="GO:0006508">
    <property type="term" value="P:proteolysis"/>
    <property type="evidence" value="ECO:0007669"/>
    <property type="project" value="InterPro"/>
</dbReference>
<keyword evidence="2" id="KW-1133">Transmembrane helix</keyword>
<dbReference type="Pfam" id="PF00026">
    <property type="entry name" value="Asp"/>
    <property type="match status" value="1"/>
</dbReference>
<accession>A0A9F5IX54</accession>
<reference evidence="5" key="1">
    <citation type="submission" date="2025-08" db="UniProtKB">
        <authorList>
            <consortium name="RefSeq"/>
        </authorList>
    </citation>
    <scope>IDENTIFICATION</scope>
    <source>
        <tissue evidence="5">Liver</tissue>
    </source>
</reference>
<evidence type="ECO:0000259" key="3">
    <source>
        <dbReference type="PROSITE" id="PS51767"/>
    </source>
</evidence>
<sequence length="227" mass="25595">VQNIVVQNQEFGLSVDEPTHPWYYLGYDGILGMTNPTPNAMGTYTLLYQMMHQNQISEPLFSFYFSRLRILRHVFCLFGLFVGDFFSSILCSSCFYRFAIGNQATGWCSEGCQGIVDTGTFLLTIPQQYLRNFLQAVKAPYEDSYVVDCNNIQNMPTIIFYINGSQFPLPPSAYVSNDNGNCALAIEATYVSSPNGQPLWILGDVFLKEYYSIFDRGNNRVGFAPSA</sequence>
<evidence type="ECO:0000313" key="5">
    <source>
        <dbReference type="RefSeq" id="XP_025033189.1"/>
    </source>
</evidence>
<gene>
    <name evidence="5" type="primary">LOC103055509</name>
</gene>
<dbReference type="GeneID" id="103055509"/>
<dbReference type="RefSeq" id="XP_025033189.1">
    <property type="nucleotide sequence ID" value="XM_025177421.1"/>
</dbReference>
<evidence type="ECO:0000256" key="2">
    <source>
        <dbReference type="SAM" id="Phobius"/>
    </source>
</evidence>
<dbReference type="PANTHER" id="PTHR47966">
    <property type="entry name" value="BETA-SITE APP-CLEAVING ENZYME, ISOFORM A-RELATED"/>
    <property type="match status" value="1"/>
</dbReference>
<dbReference type="OMA" id="NDNGNCA"/>
<keyword evidence="4" id="KW-1185">Reference proteome</keyword>
<feature type="non-terminal residue" evidence="5">
    <location>
        <position position="1"/>
    </location>
</feature>
<dbReference type="InterPro" id="IPR021109">
    <property type="entry name" value="Peptidase_aspartic_dom_sf"/>
</dbReference>
<dbReference type="InterPro" id="IPR001461">
    <property type="entry name" value="Aspartic_peptidase_A1"/>
</dbReference>